<organism evidence="2 4">
    <name type="scientific">Legionella gratiana</name>
    <dbReference type="NCBI Taxonomy" id="45066"/>
    <lineage>
        <taxon>Bacteria</taxon>
        <taxon>Pseudomonadati</taxon>
        <taxon>Pseudomonadota</taxon>
        <taxon>Gammaproteobacteria</taxon>
        <taxon>Legionellales</taxon>
        <taxon>Legionellaceae</taxon>
        <taxon>Legionella</taxon>
    </lineage>
</organism>
<gene>
    <name evidence="1" type="ORF">Lgra_1184</name>
    <name evidence="2" type="ORF">NCTC12388_00046</name>
</gene>
<sequence length="310" mass="35275">MYDLRTEMTLKRRARVMLEDEDKDDDDNLSNLIKESYIETRQEKSISREQLDNGEYLVDERIIEHSESHPYLDIEFKKELLNLAIVNCKPKIFATLYESLLSDCKGNFCLNDEQLSQMENIIKGNTEAEVLLKIRNYEIKYVFEKPPIDIKKLKRISEVFPDKYSFSARVDAIEPLIKQLSSLHDAADNGKKAGAKEMREIEITLKNGIQDYLKGGDGGKIISSMIQSISGSLKKLEENSSNAHLVKNVLLCLSLIGPLVKKVATGSCFFSEARASKENKDRCRGIKASLNDIKMNEENHVISKTHTNLP</sequence>
<evidence type="ECO:0000313" key="4">
    <source>
        <dbReference type="Proteomes" id="UP000254476"/>
    </source>
</evidence>
<dbReference type="Proteomes" id="UP000254476">
    <property type="component" value="Unassembled WGS sequence"/>
</dbReference>
<evidence type="ECO:0000313" key="2">
    <source>
        <dbReference type="EMBL" id="STX40781.1"/>
    </source>
</evidence>
<dbReference type="EMBL" id="LNYE01000020">
    <property type="protein sequence ID" value="KTD11726.1"/>
    <property type="molecule type" value="Genomic_DNA"/>
</dbReference>
<proteinExistence type="predicted"/>
<protein>
    <submittedName>
        <fullName evidence="2">Uncharacterized protein</fullName>
    </submittedName>
</protein>
<dbReference type="EMBL" id="UGOB01000001">
    <property type="protein sequence ID" value="STX40781.1"/>
    <property type="molecule type" value="Genomic_DNA"/>
</dbReference>
<dbReference type="Proteomes" id="UP000054691">
    <property type="component" value="Unassembled WGS sequence"/>
</dbReference>
<accession>A0A378J1E1</accession>
<evidence type="ECO:0000313" key="1">
    <source>
        <dbReference type="EMBL" id="KTD11726.1"/>
    </source>
</evidence>
<evidence type="ECO:0000313" key="3">
    <source>
        <dbReference type="Proteomes" id="UP000054691"/>
    </source>
</evidence>
<keyword evidence="3" id="KW-1185">Reference proteome</keyword>
<dbReference type="AlphaFoldDB" id="A0A378J1E1"/>
<dbReference type="RefSeq" id="WP_058498346.1">
    <property type="nucleotide sequence ID" value="NZ_CAAAHW010000010.1"/>
</dbReference>
<reference evidence="2 4" key="2">
    <citation type="submission" date="2018-06" db="EMBL/GenBank/DDBJ databases">
        <authorList>
            <consortium name="Pathogen Informatics"/>
            <person name="Doyle S."/>
        </authorList>
    </citation>
    <scope>NUCLEOTIDE SEQUENCE [LARGE SCALE GENOMIC DNA]</scope>
    <source>
        <strain evidence="2 4">NCTC12388</strain>
    </source>
</reference>
<name>A0A378J1E1_9GAMM</name>
<reference evidence="1 3" key="1">
    <citation type="submission" date="2015-11" db="EMBL/GenBank/DDBJ databases">
        <title>Genomic analysis of 38 Legionella species identifies large and diverse effector repertoires.</title>
        <authorList>
            <person name="Burstein D."/>
            <person name="Amaro F."/>
            <person name="Zusman T."/>
            <person name="Lifshitz Z."/>
            <person name="Cohen O."/>
            <person name="Gilbert J.A."/>
            <person name="Pupko T."/>
            <person name="Shuman H.A."/>
            <person name="Segal G."/>
        </authorList>
    </citation>
    <scope>NUCLEOTIDE SEQUENCE [LARGE SCALE GENOMIC DNA]</scope>
    <source>
        <strain evidence="1 3">Lyon 8420412</strain>
    </source>
</reference>